<dbReference type="EMBL" id="JAHESF010000047">
    <property type="protein sequence ID" value="MBT1700766.1"/>
    <property type="molecule type" value="Genomic_DNA"/>
</dbReference>
<dbReference type="AlphaFoldDB" id="A0AAP2DQS3"/>
<dbReference type="RefSeq" id="WP_254169452.1">
    <property type="nucleotide sequence ID" value="NZ_JAHESF010000047.1"/>
</dbReference>
<organism evidence="1 2">
    <name type="scientific">Chryseosolibacter histidini</name>
    <dbReference type="NCBI Taxonomy" id="2782349"/>
    <lineage>
        <taxon>Bacteria</taxon>
        <taxon>Pseudomonadati</taxon>
        <taxon>Bacteroidota</taxon>
        <taxon>Cytophagia</taxon>
        <taxon>Cytophagales</taxon>
        <taxon>Chryseotaleaceae</taxon>
        <taxon>Chryseosolibacter</taxon>
    </lineage>
</organism>
<gene>
    <name evidence="1" type="ORF">KK083_28000</name>
</gene>
<protein>
    <submittedName>
        <fullName evidence="1">Uncharacterized protein</fullName>
    </submittedName>
</protein>
<evidence type="ECO:0000313" key="2">
    <source>
        <dbReference type="Proteomes" id="UP001319200"/>
    </source>
</evidence>
<reference evidence="1 2" key="1">
    <citation type="submission" date="2021-05" db="EMBL/GenBank/DDBJ databases">
        <title>A Polyphasic approach of four new species of the genus Ohtaekwangia: Ohtaekwangia histidinii sp. nov., Ohtaekwangia cretensis sp. nov., Ohtaekwangia indiensis sp. nov., Ohtaekwangia reichenbachii sp. nov. from diverse environment.</title>
        <authorList>
            <person name="Octaviana S."/>
        </authorList>
    </citation>
    <scope>NUCLEOTIDE SEQUENCE [LARGE SCALE GENOMIC DNA]</scope>
    <source>
        <strain evidence="1 2">PWU4</strain>
    </source>
</reference>
<comment type="caution">
    <text evidence="1">The sequence shown here is derived from an EMBL/GenBank/DDBJ whole genome shotgun (WGS) entry which is preliminary data.</text>
</comment>
<dbReference type="Proteomes" id="UP001319200">
    <property type="component" value="Unassembled WGS sequence"/>
</dbReference>
<proteinExistence type="predicted"/>
<sequence>MKSPQTTVHSSAILSGADGAWERRTPRSLLRTYFVHLFYARALRYNGILYSRNAITLASFRMTVFQGLAMDYRPWTMDYRLTVSTLSTSLGTTSY</sequence>
<name>A0AAP2DQS3_9BACT</name>
<accession>A0AAP2DQS3</accession>
<evidence type="ECO:0000313" key="1">
    <source>
        <dbReference type="EMBL" id="MBT1700766.1"/>
    </source>
</evidence>
<keyword evidence="2" id="KW-1185">Reference proteome</keyword>